<reference evidence="1" key="2">
    <citation type="journal article" date="2015" name="Fish Shellfish Immunol.">
        <title>Early steps in the European eel (Anguilla anguilla)-Vibrio vulnificus interaction in the gills: Role of the RtxA13 toxin.</title>
        <authorList>
            <person name="Callol A."/>
            <person name="Pajuelo D."/>
            <person name="Ebbesson L."/>
            <person name="Teles M."/>
            <person name="MacKenzie S."/>
            <person name="Amaro C."/>
        </authorList>
    </citation>
    <scope>NUCLEOTIDE SEQUENCE</scope>
</reference>
<accession>A0A0E9U9I5</accession>
<evidence type="ECO:0000313" key="1">
    <source>
        <dbReference type="EMBL" id="JAH62382.1"/>
    </source>
</evidence>
<reference evidence="1" key="1">
    <citation type="submission" date="2014-11" db="EMBL/GenBank/DDBJ databases">
        <authorList>
            <person name="Amaro Gonzalez C."/>
        </authorList>
    </citation>
    <scope>NUCLEOTIDE SEQUENCE</scope>
</reference>
<sequence>MNSCAPSIVTVSIAIFSMNKVTQWQILLDFSLLWSKPVLQCSRTS</sequence>
<name>A0A0E9U9I5_ANGAN</name>
<organism evidence="1">
    <name type="scientific">Anguilla anguilla</name>
    <name type="common">European freshwater eel</name>
    <name type="synonym">Muraena anguilla</name>
    <dbReference type="NCBI Taxonomy" id="7936"/>
    <lineage>
        <taxon>Eukaryota</taxon>
        <taxon>Metazoa</taxon>
        <taxon>Chordata</taxon>
        <taxon>Craniata</taxon>
        <taxon>Vertebrata</taxon>
        <taxon>Euteleostomi</taxon>
        <taxon>Actinopterygii</taxon>
        <taxon>Neopterygii</taxon>
        <taxon>Teleostei</taxon>
        <taxon>Anguilliformes</taxon>
        <taxon>Anguillidae</taxon>
        <taxon>Anguilla</taxon>
    </lineage>
</organism>
<protein>
    <submittedName>
        <fullName evidence="1">Uncharacterized protein</fullName>
    </submittedName>
</protein>
<proteinExistence type="predicted"/>
<dbReference type="EMBL" id="GBXM01046195">
    <property type="protein sequence ID" value="JAH62382.1"/>
    <property type="molecule type" value="Transcribed_RNA"/>
</dbReference>
<dbReference type="AlphaFoldDB" id="A0A0E9U9I5"/>